<dbReference type="InterPro" id="IPR033140">
    <property type="entry name" value="Lipase_GDXG_put_SER_AS"/>
</dbReference>
<feature type="active site" evidence="2">
    <location>
        <position position="214"/>
    </location>
</feature>
<comment type="similarity">
    <text evidence="1">Belongs to the 'GDXG' lipolytic enzyme family.</text>
</comment>
<dbReference type="PANTHER" id="PTHR23024">
    <property type="entry name" value="ARYLACETAMIDE DEACETYLASE"/>
    <property type="match status" value="1"/>
</dbReference>
<dbReference type="Pfam" id="PF07859">
    <property type="entry name" value="Abhydrolase_3"/>
    <property type="match status" value="1"/>
</dbReference>
<evidence type="ECO:0000313" key="5">
    <source>
        <dbReference type="Proteomes" id="UP001234989"/>
    </source>
</evidence>
<dbReference type="PROSITE" id="PS01174">
    <property type="entry name" value="LIPASE_GDXG_SER"/>
    <property type="match status" value="1"/>
</dbReference>
<dbReference type="InterPro" id="IPR050466">
    <property type="entry name" value="Carboxylest/Gibb_receptor"/>
</dbReference>
<dbReference type="AlphaFoldDB" id="A0AAF0ZSR7"/>
<organism evidence="4 5">
    <name type="scientific">Solanum verrucosum</name>
    <dbReference type="NCBI Taxonomy" id="315347"/>
    <lineage>
        <taxon>Eukaryota</taxon>
        <taxon>Viridiplantae</taxon>
        <taxon>Streptophyta</taxon>
        <taxon>Embryophyta</taxon>
        <taxon>Tracheophyta</taxon>
        <taxon>Spermatophyta</taxon>
        <taxon>Magnoliopsida</taxon>
        <taxon>eudicotyledons</taxon>
        <taxon>Gunneridae</taxon>
        <taxon>Pentapetalae</taxon>
        <taxon>asterids</taxon>
        <taxon>lamiids</taxon>
        <taxon>Solanales</taxon>
        <taxon>Solanaceae</taxon>
        <taxon>Solanoideae</taxon>
        <taxon>Solaneae</taxon>
        <taxon>Solanum</taxon>
    </lineage>
</organism>
<dbReference type="InterPro" id="IPR029058">
    <property type="entry name" value="AB_hydrolase_fold"/>
</dbReference>
<evidence type="ECO:0000259" key="3">
    <source>
        <dbReference type="Pfam" id="PF07859"/>
    </source>
</evidence>
<evidence type="ECO:0000256" key="1">
    <source>
        <dbReference type="ARBA" id="ARBA00010515"/>
    </source>
</evidence>
<dbReference type="InterPro" id="IPR013094">
    <property type="entry name" value="AB_hydrolase_3"/>
</dbReference>
<dbReference type="EMBL" id="CP133620">
    <property type="protein sequence ID" value="WMV47689.1"/>
    <property type="molecule type" value="Genomic_DNA"/>
</dbReference>
<accession>A0AAF0ZSR7</accession>
<protein>
    <recommendedName>
        <fullName evidence="3">Alpha/beta hydrolase fold-3 domain-containing protein</fullName>
    </recommendedName>
</protein>
<sequence length="369" mass="41709">MINPLAEKAPCLSQLGCSRMLLCFAENDDYIPKEIWIQFVEGVKKSGWKGDLKLKVKEVENFYRLYKSGRFERFYDVHGLFYVPPSPQHPSNGVFSKDVTISPHVSVRLYLPENIPNSQKIPVLVYFHGGGLVIDSAFFNLHHNYVNSLASELKMVAVSVDYRLAPEVDVPTIYEDCWTALQWVASHANENSYNKDSWLTNFCDFGTVFIAGDSAGGNLVYHMTMRAGKENLNNDLKITGSIFAYPYFFFPNVEIDEEGLANKVWGYICPPLECGLLSPRDSPLINPLSKKAPSLMGLGCSRILVCMGKEDDLIPLGIGVRFVEGVKESGWDGEVVYLEFDDGHAFQMYKPECDEAKRMMKCYADFIHR</sequence>
<evidence type="ECO:0000256" key="2">
    <source>
        <dbReference type="PROSITE-ProRule" id="PRU10038"/>
    </source>
</evidence>
<dbReference type="PANTHER" id="PTHR23024:SF560">
    <property type="entry name" value="ALPHA_BETA HYDROLASE FOLD-3 DOMAIN-CONTAINING PROTEIN"/>
    <property type="match status" value="1"/>
</dbReference>
<dbReference type="GO" id="GO:0016787">
    <property type="term" value="F:hydrolase activity"/>
    <property type="evidence" value="ECO:0007669"/>
    <property type="project" value="InterPro"/>
</dbReference>
<dbReference type="SUPFAM" id="SSF53474">
    <property type="entry name" value="alpha/beta-Hydrolases"/>
    <property type="match status" value="1"/>
</dbReference>
<evidence type="ECO:0000313" key="4">
    <source>
        <dbReference type="EMBL" id="WMV47689.1"/>
    </source>
</evidence>
<reference evidence="4" key="1">
    <citation type="submission" date="2023-08" db="EMBL/GenBank/DDBJ databases">
        <title>A de novo genome assembly of Solanum verrucosum Schlechtendal, a Mexican diploid species geographically isolated from the other diploid A-genome species in potato relatives.</title>
        <authorList>
            <person name="Hosaka K."/>
        </authorList>
    </citation>
    <scope>NUCLEOTIDE SEQUENCE</scope>
    <source>
        <tissue evidence="4">Young leaves</tissue>
    </source>
</reference>
<dbReference type="Proteomes" id="UP001234989">
    <property type="component" value="Chromosome 9"/>
</dbReference>
<gene>
    <name evidence="4" type="ORF">MTR67_041074</name>
</gene>
<name>A0AAF0ZSR7_SOLVR</name>
<proteinExistence type="inferred from homology"/>
<keyword evidence="5" id="KW-1185">Reference proteome</keyword>
<dbReference type="Gene3D" id="3.40.50.1820">
    <property type="entry name" value="alpha/beta hydrolase"/>
    <property type="match status" value="1"/>
</dbReference>
<feature type="domain" description="Alpha/beta hydrolase fold-3" evidence="3">
    <location>
        <begin position="124"/>
        <end position="328"/>
    </location>
</feature>